<sequence>MGSRISPLTPIFRAIEEMHEGINSYDYTNLDVVSDRNNLRKLLRWATGDPSSFEIDIDCAGRTCLFTRREVKDSELVVGFKGFGHEYEKAATRAAPGCENATGHHRIISMSFGGLKILLRFEVDACVASASIDDLTAAFSSIGIDSNTNRSTTTAASPTSKRAGHAIPSISIVRTDAQKIVPQSHLIEIKTRVSHRELDWGEVYPQLYLSQTAYLYLAKHTKGTFGSVEKFALGGASMAVHAKRAEAGMGKLKALLDDILKVVRREGHGAKLRLLSTGGDLALYKRAAGAGKPIGDELLNKFSK</sequence>
<evidence type="ECO:0008006" key="3">
    <source>
        <dbReference type="Google" id="ProtNLM"/>
    </source>
</evidence>
<reference evidence="1 2" key="1">
    <citation type="journal article" date="2016" name="Mol. Biol. Evol.">
        <title>Comparative Genomics of Early-Diverging Mushroom-Forming Fungi Provides Insights into the Origins of Lignocellulose Decay Capabilities.</title>
        <authorList>
            <person name="Nagy L.G."/>
            <person name="Riley R."/>
            <person name="Tritt A."/>
            <person name="Adam C."/>
            <person name="Daum C."/>
            <person name="Floudas D."/>
            <person name="Sun H."/>
            <person name="Yadav J.S."/>
            <person name="Pangilinan J."/>
            <person name="Larsson K.H."/>
            <person name="Matsuura K."/>
            <person name="Barry K."/>
            <person name="Labutti K."/>
            <person name="Kuo R."/>
            <person name="Ohm R.A."/>
            <person name="Bhattacharya S.S."/>
            <person name="Shirouzu T."/>
            <person name="Yoshinaga Y."/>
            <person name="Martin F.M."/>
            <person name="Grigoriev I.V."/>
            <person name="Hibbett D.S."/>
        </authorList>
    </citation>
    <scope>NUCLEOTIDE SEQUENCE [LARGE SCALE GENOMIC DNA]</scope>
    <source>
        <strain evidence="1 2">CBS 109695</strain>
    </source>
</reference>
<dbReference type="EMBL" id="KV417485">
    <property type="protein sequence ID" value="KZP32655.1"/>
    <property type="molecule type" value="Genomic_DNA"/>
</dbReference>
<evidence type="ECO:0000313" key="2">
    <source>
        <dbReference type="Proteomes" id="UP000076532"/>
    </source>
</evidence>
<dbReference type="PANTHER" id="PTHR35179:SF2">
    <property type="entry name" value="START DOMAIN-CONTAINING PROTEIN"/>
    <property type="match status" value="1"/>
</dbReference>
<dbReference type="PANTHER" id="PTHR35179">
    <property type="entry name" value="PROTEIN CBG02620"/>
    <property type="match status" value="1"/>
</dbReference>
<proteinExistence type="predicted"/>
<dbReference type="STRING" id="436010.A0A166VEV7"/>
<dbReference type="AlphaFoldDB" id="A0A166VEV7"/>
<protein>
    <recommendedName>
        <fullName evidence="3">Decapping nuclease</fullName>
    </recommendedName>
</protein>
<dbReference type="OrthoDB" id="420564at2759"/>
<gene>
    <name evidence="1" type="ORF">FIBSPDRAFT_907274</name>
</gene>
<name>A0A166VEV7_9AGAM</name>
<organism evidence="1 2">
    <name type="scientific">Athelia psychrophila</name>
    <dbReference type="NCBI Taxonomy" id="1759441"/>
    <lineage>
        <taxon>Eukaryota</taxon>
        <taxon>Fungi</taxon>
        <taxon>Dikarya</taxon>
        <taxon>Basidiomycota</taxon>
        <taxon>Agaricomycotina</taxon>
        <taxon>Agaricomycetes</taxon>
        <taxon>Agaricomycetidae</taxon>
        <taxon>Atheliales</taxon>
        <taxon>Atheliaceae</taxon>
        <taxon>Athelia</taxon>
    </lineage>
</organism>
<keyword evidence="2" id="KW-1185">Reference proteome</keyword>
<dbReference type="Proteomes" id="UP000076532">
    <property type="component" value="Unassembled WGS sequence"/>
</dbReference>
<evidence type="ECO:0000313" key="1">
    <source>
        <dbReference type="EMBL" id="KZP32655.1"/>
    </source>
</evidence>
<accession>A0A166VEV7</accession>